<keyword evidence="2" id="KW-1185">Reference proteome</keyword>
<protein>
    <submittedName>
        <fullName evidence="1">Uncharacterized protein</fullName>
    </submittedName>
</protein>
<evidence type="ECO:0000313" key="2">
    <source>
        <dbReference type="Proteomes" id="UP000216020"/>
    </source>
</evidence>
<accession>A0A261S3B1</accession>
<dbReference type="AlphaFoldDB" id="A0A261S3B1"/>
<reference evidence="2" key="1">
    <citation type="submission" date="2017-05" db="EMBL/GenBank/DDBJ databases">
        <title>Complete and WGS of Bordetella genogroups.</title>
        <authorList>
            <person name="Spilker T."/>
            <person name="Lipuma J."/>
        </authorList>
    </citation>
    <scope>NUCLEOTIDE SEQUENCE [LARGE SCALE GENOMIC DNA]</scope>
    <source>
        <strain evidence="2">AU16122</strain>
    </source>
</reference>
<dbReference type="OrthoDB" id="8637847at2"/>
<dbReference type="Proteomes" id="UP000216020">
    <property type="component" value="Unassembled WGS sequence"/>
</dbReference>
<gene>
    <name evidence="1" type="ORF">CAL29_28670</name>
</gene>
<dbReference type="RefSeq" id="WP_094856245.1">
    <property type="nucleotide sequence ID" value="NZ_NEVM01000005.1"/>
</dbReference>
<sequence length="297" mass="32160">MPTTATLTPSVTAPAAAGAADAGADAGPELHIPLHTLKGEQRVWADRLIAAFHGRPIDGVEWSLKFSMAGLVGNRFLLGLDRRNWGGIDFAALPRALAIPQGLWVRILQDMDHARAIFFAYEPDTAGAGTYRVYVEFMPAPDALRRHGVLPLGCGYKWHPETGREAAITTYRMRHLEDRAAFDAHLQPFLAGLGNPVVRAVATDIIGAASGLADPAGFMFLEVDEADTRRESFTVTFRGADLPLRAHIPDLLRVAGSFALAAGDVLDFFVPDEPRSIYSLAAGSARDGNEFMTVYYD</sequence>
<organism evidence="1 2">
    <name type="scientific">Bordetella genomosp. 10</name>
    <dbReference type="NCBI Taxonomy" id="1416804"/>
    <lineage>
        <taxon>Bacteria</taxon>
        <taxon>Pseudomonadati</taxon>
        <taxon>Pseudomonadota</taxon>
        <taxon>Betaproteobacteria</taxon>
        <taxon>Burkholderiales</taxon>
        <taxon>Alcaligenaceae</taxon>
        <taxon>Bordetella</taxon>
    </lineage>
</organism>
<comment type="caution">
    <text evidence="1">The sequence shown here is derived from an EMBL/GenBank/DDBJ whole genome shotgun (WGS) entry which is preliminary data.</text>
</comment>
<name>A0A261S3B1_9BORD</name>
<dbReference type="EMBL" id="NEVM01000005">
    <property type="protein sequence ID" value="OZI31839.1"/>
    <property type="molecule type" value="Genomic_DNA"/>
</dbReference>
<evidence type="ECO:0000313" key="1">
    <source>
        <dbReference type="EMBL" id="OZI31839.1"/>
    </source>
</evidence>
<proteinExistence type="predicted"/>